<feature type="compositionally biased region" description="Basic and acidic residues" evidence="2">
    <location>
        <begin position="129"/>
        <end position="143"/>
    </location>
</feature>
<dbReference type="AlphaFoldDB" id="V3ZK92"/>
<feature type="compositionally biased region" description="Polar residues" evidence="2">
    <location>
        <begin position="268"/>
        <end position="277"/>
    </location>
</feature>
<feature type="region of interest" description="Disordered" evidence="2">
    <location>
        <begin position="268"/>
        <end position="333"/>
    </location>
</feature>
<protein>
    <submittedName>
        <fullName evidence="3">Uncharacterized protein</fullName>
    </submittedName>
</protein>
<feature type="region of interest" description="Disordered" evidence="2">
    <location>
        <begin position="40"/>
        <end position="143"/>
    </location>
</feature>
<keyword evidence="4" id="KW-1185">Reference proteome</keyword>
<dbReference type="RefSeq" id="XP_009066588.1">
    <property type="nucleotide sequence ID" value="XM_009068340.1"/>
</dbReference>
<feature type="compositionally biased region" description="Basic and acidic residues" evidence="2">
    <location>
        <begin position="304"/>
        <end position="320"/>
    </location>
</feature>
<accession>V3ZK92</accession>
<feature type="compositionally biased region" description="Basic and acidic residues" evidence="2">
    <location>
        <begin position="55"/>
        <end position="66"/>
    </location>
</feature>
<feature type="compositionally biased region" description="Basic residues" evidence="2">
    <location>
        <begin position="92"/>
        <end position="101"/>
    </location>
</feature>
<dbReference type="CTD" id="20236841"/>
<dbReference type="GeneID" id="20236841"/>
<dbReference type="Proteomes" id="UP000030746">
    <property type="component" value="Unassembled WGS sequence"/>
</dbReference>
<gene>
    <name evidence="3" type="ORF">LOTGIDRAFT_155825</name>
</gene>
<name>V3ZK92_LOTGI</name>
<evidence type="ECO:0000313" key="3">
    <source>
        <dbReference type="EMBL" id="ESO82795.1"/>
    </source>
</evidence>
<evidence type="ECO:0000256" key="1">
    <source>
        <dbReference type="SAM" id="Coils"/>
    </source>
</evidence>
<dbReference type="HOGENOM" id="CLU_617203_0_0_1"/>
<dbReference type="EMBL" id="KB203854">
    <property type="protein sequence ID" value="ESO82795.1"/>
    <property type="molecule type" value="Genomic_DNA"/>
</dbReference>
<sequence length="444" mass="50838">MPWQSDVGVAVTRVWIPSLQATIDQLIQLAKRQLMLDRPLSPIRQQGTSASYVRNPKEGENRKDNPESQNQGRQKTTCLLRGSQSPSSLPKGAKKKKKRQRPKEQIQQTNTSPTKDRQSQERGSMCRAPIRERLHPDCARSDTEYTNNAERNVLRRFGENGVECTIVNGVYIPKLDLSWLDEDKPIDVVTKSPEEPKEKRRSIRSRIYSARRKRMKQRALEREGSQQNTMVEENPSIVNSEIVNDTARKETCHSTSTMLDPLSVRGTTVEVNEQRASIHSIRVDPNTDEDKKPSQGTVNSGTMDVEKIENITKDETEKSKSKSRKHDQSRNSNAVKGFKKEFLNKRSNVEYTDYSVFLADSACSTVQKHPEKKRGAWDKMEVYREISEEIKEEKKSFKQKLQGLKKYLISKKNHWTAKVSTGDGGPPQAPKKKKFELILKFSKI</sequence>
<organism evidence="3 4">
    <name type="scientific">Lottia gigantea</name>
    <name type="common">Giant owl limpet</name>
    <dbReference type="NCBI Taxonomy" id="225164"/>
    <lineage>
        <taxon>Eukaryota</taxon>
        <taxon>Metazoa</taxon>
        <taxon>Spiralia</taxon>
        <taxon>Lophotrochozoa</taxon>
        <taxon>Mollusca</taxon>
        <taxon>Gastropoda</taxon>
        <taxon>Patellogastropoda</taxon>
        <taxon>Lottioidea</taxon>
        <taxon>Lottiidae</taxon>
        <taxon>Lottia</taxon>
    </lineage>
</organism>
<feature type="compositionally biased region" description="Polar residues" evidence="2">
    <location>
        <begin position="67"/>
        <end position="88"/>
    </location>
</feature>
<feature type="coiled-coil region" evidence="1">
    <location>
        <begin position="380"/>
        <end position="407"/>
    </location>
</feature>
<feature type="compositionally biased region" description="Polar residues" evidence="2">
    <location>
        <begin position="43"/>
        <end position="52"/>
    </location>
</feature>
<proteinExistence type="predicted"/>
<evidence type="ECO:0000256" key="2">
    <source>
        <dbReference type="SAM" id="MobiDB-lite"/>
    </source>
</evidence>
<evidence type="ECO:0000313" key="4">
    <source>
        <dbReference type="Proteomes" id="UP000030746"/>
    </source>
</evidence>
<reference evidence="3 4" key="1">
    <citation type="journal article" date="2013" name="Nature">
        <title>Insights into bilaterian evolution from three spiralian genomes.</title>
        <authorList>
            <person name="Simakov O."/>
            <person name="Marletaz F."/>
            <person name="Cho S.J."/>
            <person name="Edsinger-Gonzales E."/>
            <person name="Havlak P."/>
            <person name="Hellsten U."/>
            <person name="Kuo D.H."/>
            <person name="Larsson T."/>
            <person name="Lv J."/>
            <person name="Arendt D."/>
            <person name="Savage R."/>
            <person name="Osoegawa K."/>
            <person name="de Jong P."/>
            <person name="Grimwood J."/>
            <person name="Chapman J.A."/>
            <person name="Shapiro H."/>
            <person name="Aerts A."/>
            <person name="Otillar R.P."/>
            <person name="Terry A.Y."/>
            <person name="Boore J.L."/>
            <person name="Grigoriev I.V."/>
            <person name="Lindberg D.R."/>
            <person name="Seaver E.C."/>
            <person name="Weisblat D.A."/>
            <person name="Putnam N.H."/>
            <person name="Rokhsar D.S."/>
        </authorList>
    </citation>
    <scope>NUCLEOTIDE SEQUENCE [LARGE SCALE GENOMIC DNA]</scope>
</reference>
<dbReference type="KEGG" id="lgi:LOTGIDRAFT_155825"/>
<keyword evidence="1" id="KW-0175">Coiled coil</keyword>
<feature type="region of interest" description="Disordered" evidence="2">
    <location>
        <begin position="210"/>
        <end position="229"/>
    </location>
</feature>